<keyword evidence="1" id="KW-0805">Transcription regulation</keyword>
<comment type="caution">
    <text evidence="6">The sequence shown here is derived from an EMBL/GenBank/DDBJ whole genome shotgun (WGS) entry which is preliminary data.</text>
</comment>
<dbReference type="OrthoDB" id="60111at2"/>
<dbReference type="SMART" id="SM00354">
    <property type="entry name" value="HTH_LACI"/>
    <property type="match status" value="1"/>
</dbReference>
<dbReference type="SUPFAM" id="SSF47413">
    <property type="entry name" value="lambda repressor-like DNA-binding domains"/>
    <property type="match status" value="1"/>
</dbReference>
<dbReference type="InterPro" id="IPR028082">
    <property type="entry name" value="Peripla_BP_I"/>
</dbReference>
<dbReference type="CDD" id="cd01392">
    <property type="entry name" value="HTH_LacI"/>
    <property type="match status" value="1"/>
</dbReference>
<dbReference type="Gene3D" id="3.40.50.2300">
    <property type="match status" value="2"/>
</dbReference>
<feature type="region of interest" description="Disordered" evidence="4">
    <location>
        <begin position="1"/>
        <end position="22"/>
    </location>
</feature>
<keyword evidence="3" id="KW-0804">Transcription</keyword>
<dbReference type="InterPro" id="IPR000843">
    <property type="entry name" value="HTH_LacI"/>
</dbReference>
<evidence type="ECO:0000256" key="1">
    <source>
        <dbReference type="ARBA" id="ARBA00023015"/>
    </source>
</evidence>
<dbReference type="CDD" id="cd20009">
    <property type="entry name" value="PBP1_RafR-like"/>
    <property type="match status" value="1"/>
</dbReference>
<organism evidence="6 7">
    <name type="scientific">Pseudoroseicyclus aestuarii</name>
    <dbReference type="NCBI Taxonomy" id="1795041"/>
    <lineage>
        <taxon>Bacteria</taxon>
        <taxon>Pseudomonadati</taxon>
        <taxon>Pseudomonadota</taxon>
        <taxon>Alphaproteobacteria</taxon>
        <taxon>Rhodobacterales</taxon>
        <taxon>Paracoccaceae</taxon>
        <taxon>Pseudoroseicyclus</taxon>
    </lineage>
</organism>
<proteinExistence type="predicted"/>
<evidence type="ECO:0000256" key="4">
    <source>
        <dbReference type="SAM" id="MobiDB-lite"/>
    </source>
</evidence>
<evidence type="ECO:0000259" key="5">
    <source>
        <dbReference type="PROSITE" id="PS50932"/>
    </source>
</evidence>
<dbReference type="Proteomes" id="UP000248311">
    <property type="component" value="Unassembled WGS sequence"/>
</dbReference>
<dbReference type="PANTHER" id="PTHR30146">
    <property type="entry name" value="LACI-RELATED TRANSCRIPTIONAL REPRESSOR"/>
    <property type="match status" value="1"/>
</dbReference>
<evidence type="ECO:0000313" key="6">
    <source>
        <dbReference type="EMBL" id="PYE84701.1"/>
    </source>
</evidence>
<dbReference type="Pfam" id="PF00532">
    <property type="entry name" value="Peripla_BP_1"/>
    <property type="match status" value="1"/>
</dbReference>
<dbReference type="PROSITE" id="PS50932">
    <property type="entry name" value="HTH_LACI_2"/>
    <property type="match status" value="1"/>
</dbReference>
<name>A0A318SRX7_9RHOB</name>
<evidence type="ECO:0000256" key="2">
    <source>
        <dbReference type="ARBA" id="ARBA00023125"/>
    </source>
</evidence>
<protein>
    <submittedName>
        <fullName evidence="6">LacI family transcriptional regulator</fullName>
    </submittedName>
</protein>
<feature type="domain" description="HTH lacI-type" evidence="5">
    <location>
        <begin position="36"/>
        <end position="90"/>
    </location>
</feature>
<dbReference type="PANTHER" id="PTHR30146:SF109">
    <property type="entry name" value="HTH-TYPE TRANSCRIPTIONAL REGULATOR GALS"/>
    <property type="match status" value="1"/>
</dbReference>
<dbReference type="SUPFAM" id="SSF53822">
    <property type="entry name" value="Periplasmic binding protein-like I"/>
    <property type="match status" value="1"/>
</dbReference>
<dbReference type="InterPro" id="IPR001761">
    <property type="entry name" value="Peripla_BP/Lac1_sug-bd_dom"/>
</dbReference>
<gene>
    <name evidence="6" type="ORF">DFP88_102504</name>
</gene>
<evidence type="ECO:0000313" key="7">
    <source>
        <dbReference type="Proteomes" id="UP000248311"/>
    </source>
</evidence>
<keyword evidence="2" id="KW-0238">DNA-binding</keyword>
<dbReference type="GO" id="GO:0003700">
    <property type="term" value="F:DNA-binding transcription factor activity"/>
    <property type="evidence" value="ECO:0007669"/>
    <property type="project" value="TreeGrafter"/>
</dbReference>
<dbReference type="GO" id="GO:0000976">
    <property type="term" value="F:transcription cis-regulatory region binding"/>
    <property type="evidence" value="ECO:0007669"/>
    <property type="project" value="TreeGrafter"/>
</dbReference>
<reference evidence="6 7" key="1">
    <citation type="submission" date="2018-06" db="EMBL/GenBank/DDBJ databases">
        <title>Genomic Encyclopedia of Type Strains, Phase III (KMG-III): the genomes of soil and plant-associated and newly described type strains.</title>
        <authorList>
            <person name="Whitman W."/>
        </authorList>
    </citation>
    <scope>NUCLEOTIDE SEQUENCE [LARGE SCALE GENOMIC DNA]</scope>
    <source>
        <strain evidence="6 7">CECT 9025</strain>
    </source>
</reference>
<evidence type="ECO:0000256" key="3">
    <source>
        <dbReference type="ARBA" id="ARBA00023163"/>
    </source>
</evidence>
<dbReference type="AlphaFoldDB" id="A0A318SRX7"/>
<accession>A0A318SRX7</accession>
<sequence>MNKARPPQTQPKPTPSRRGAAHRVVTPAALREPGKPTLKTIAQLSGLAVATVSRALNDAPDIGAATKVLVRRIADEIGYVPNRAGVRLRTGRTSVISLVLSTEHDMMNHTARLISGMAETLRGSRYHLIVTPFFPSDDPMKPIRYIVESGSADAVIFNQTQPRDPRVAYLMERSFPFATHGRTDWADRHAWFDFDNAVVAQVALRKLAARGRHDVLVIAPPATQSYGRHSRDSARAEAASLGLTLTVLGRDSDESIEVLRGAIDEALAERPGIDAILAFSPMAAMAAVAAAEAQGRRLGADIDIAGKEAVPFLQLFRPEMIVLREDVGRAGAFLAQAAIAAVQCPAASPMQELEVPQG</sequence>
<dbReference type="Pfam" id="PF00356">
    <property type="entry name" value="LacI"/>
    <property type="match status" value="1"/>
</dbReference>
<dbReference type="Gene3D" id="1.10.260.40">
    <property type="entry name" value="lambda repressor-like DNA-binding domains"/>
    <property type="match status" value="1"/>
</dbReference>
<dbReference type="EMBL" id="QJTE01000002">
    <property type="protein sequence ID" value="PYE84701.1"/>
    <property type="molecule type" value="Genomic_DNA"/>
</dbReference>
<dbReference type="InterPro" id="IPR010982">
    <property type="entry name" value="Lambda_DNA-bd_dom_sf"/>
</dbReference>
<keyword evidence="7" id="KW-1185">Reference proteome</keyword>